<evidence type="ECO:0000313" key="3">
    <source>
        <dbReference type="Proteomes" id="UP000642070"/>
    </source>
</evidence>
<keyword evidence="3" id="KW-1185">Reference proteome</keyword>
<feature type="signal peptide" evidence="1">
    <location>
        <begin position="1"/>
        <end position="42"/>
    </location>
</feature>
<protein>
    <submittedName>
        <fullName evidence="2">Uncharacterized protein</fullName>
    </submittedName>
</protein>
<feature type="chain" id="PRO_5038766090" evidence="1">
    <location>
        <begin position="43"/>
        <end position="244"/>
    </location>
</feature>
<reference evidence="2" key="1">
    <citation type="journal article" date="2014" name="Int. J. Syst. Evol. Microbiol.">
        <title>Complete genome sequence of Corynebacterium casei LMG S-19264T (=DSM 44701T), isolated from a smear-ripened cheese.</title>
        <authorList>
            <consortium name="US DOE Joint Genome Institute (JGI-PGF)"/>
            <person name="Walter F."/>
            <person name="Albersmeier A."/>
            <person name="Kalinowski J."/>
            <person name="Ruckert C."/>
        </authorList>
    </citation>
    <scope>NUCLEOTIDE SEQUENCE</scope>
    <source>
        <strain evidence="2">JCM 19831</strain>
    </source>
</reference>
<comment type="caution">
    <text evidence="2">The sequence shown here is derived from an EMBL/GenBank/DDBJ whole genome shotgun (WGS) entry which is preliminary data.</text>
</comment>
<evidence type="ECO:0000313" key="2">
    <source>
        <dbReference type="EMBL" id="GGM65995.1"/>
    </source>
</evidence>
<dbReference type="AlphaFoldDB" id="A0A917U8Z0"/>
<organism evidence="2 3">
    <name type="scientific">Dactylosporangium sucinum</name>
    <dbReference type="NCBI Taxonomy" id="1424081"/>
    <lineage>
        <taxon>Bacteria</taxon>
        <taxon>Bacillati</taxon>
        <taxon>Actinomycetota</taxon>
        <taxon>Actinomycetes</taxon>
        <taxon>Micromonosporales</taxon>
        <taxon>Micromonosporaceae</taxon>
        <taxon>Dactylosporangium</taxon>
    </lineage>
</organism>
<dbReference type="EMBL" id="BMPI01000053">
    <property type="protein sequence ID" value="GGM65995.1"/>
    <property type="molecule type" value="Genomic_DNA"/>
</dbReference>
<gene>
    <name evidence="2" type="ORF">GCM10007977_079480</name>
</gene>
<sequence>MTGVAIVRHVYGSIAVPRIKGRLAVILSLVAVAAVATPLAVAQAEEHETPPPGAADLGNLTPGKIDLTGGTPAPALGGEQQLADGAGAAAVPTTLPGLSICRKYRILSISANRYIAEEQNYGGSLHNVLRARTPGESVGGWEIFNICSQNGGGVVYVIAPSGAVVAAEFGYTGTSFAALRGRSQSIATWETFDVWQDGTSYFLRNVARGTFWTCRRDYTGSAYNMMKGSGASGGSWEALRFEAV</sequence>
<name>A0A917U8Z0_9ACTN</name>
<proteinExistence type="predicted"/>
<reference evidence="2" key="2">
    <citation type="submission" date="2020-09" db="EMBL/GenBank/DDBJ databases">
        <authorList>
            <person name="Sun Q."/>
            <person name="Ohkuma M."/>
        </authorList>
    </citation>
    <scope>NUCLEOTIDE SEQUENCE</scope>
    <source>
        <strain evidence="2">JCM 19831</strain>
    </source>
</reference>
<dbReference type="Proteomes" id="UP000642070">
    <property type="component" value="Unassembled WGS sequence"/>
</dbReference>
<accession>A0A917U8Z0</accession>
<evidence type="ECO:0000256" key="1">
    <source>
        <dbReference type="SAM" id="SignalP"/>
    </source>
</evidence>
<dbReference type="Gene3D" id="2.80.10.50">
    <property type="match status" value="1"/>
</dbReference>
<dbReference type="RefSeq" id="WP_190255220.1">
    <property type="nucleotide sequence ID" value="NZ_BMPI01000053.1"/>
</dbReference>
<keyword evidence="1" id="KW-0732">Signal</keyword>
<dbReference type="CDD" id="cd00257">
    <property type="entry name" value="beta-trefoil_FSCN-like"/>
    <property type="match status" value="1"/>
</dbReference>